<gene>
    <name evidence="1" type="ORF">JBF11_00005</name>
</gene>
<sequence length="551" mass="64263">MKIAVVGTSNSILANGYFPVYQALEYPHQVDNFSLGASFCQYIPFALEKFALSENYDLILTDCCPNDGAYFPYARTPDWLYNELHSIFSHIGELPFKHLHLIFPTELETAVHEKIHQQVCEELDIPYLHISSILKSINKQKKPPLFADKMHINPFYAKQIAFLIKQKTNEVLNNSTPKKNASTYKHKEYFIYSLIEHKEFPHVARATSLRSENFVQLKNNQEICLENLPPCNLESLYFYTNIEAGYYHLVTQNTLTNYNLAYHLANCIFLKPIPANTFKIDRFLKIKAGFNPACEYVMEEYNFPPKEKNNSELLLNALLLSKEINPPLAWQEKNLPPVNENNLNTFAKIYHFINNIEQYKDSNAPISDDFILTGAMLYPKHNILRKRFIKILKHSAHPYYACYFAKLYLIPRKKYAMAAKLLEFAITLKKDVSFQEMLAICYLAQNEFAKAQTFILQEIPEKHTVIRLKLLILLARETQNKMDFVRYAQEFLDYGAAINHLVFLAENCLAFREIELAKEFLDMITSDPRNFHHEEDRQKITALTQKINTYR</sequence>
<dbReference type="RefSeq" id="WP_334315340.1">
    <property type="nucleotide sequence ID" value="NZ_CP065938.1"/>
</dbReference>
<name>A0ABY5Y102_9BACT</name>
<keyword evidence="2" id="KW-1185">Reference proteome</keyword>
<dbReference type="EMBL" id="CP065938">
    <property type="protein sequence ID" value="UWX05756.1"/>
    <property type="molecule type" value="Genomic_DNA"/>
</dbReference>
<evidence type="ECO:0008006" key="3">
    <source>
        <dbReference type="Google" id="ProtNLM"/>
    </source>
</evidence>
<dbReference type="Proteomes" id="UP001058120">
    <property type="component" value="Chromosome"/>
</dbReference>
<dbReference type="SUPFAM" id="SSF52266">
    <property type="entry name" value="SGNH hydrolase"/>
    <property type="match status" value="1"/>
</dbReference>
<evidence type="ECO:0000313" key="1">
    <source>
        <dbReference type="EMBL" id="UWX05756.1"/>
    </source>
</evidence>
<accession>A0ABY5Y102</accession>
<protein>
    <recommendedName>
        <fullName evidence="3">SGNH/GDSL hydrolase family protein</fullName>
    </recommendedName>
</protein>
<reference evidence="1" key="1">
    <citation type="submission" date="2020-12" db="EMBL/GenBank/DDBJ databases">
        <title>Taurinivorans muris gen. nov., sp. nov., fundamental and realized metabolic niche of a ubiquitous sulfidogenic bacterium in the murine intestine.</title>
        <authorList>
            <person name="Ye H."/>
            <person name="Hanson B.T."/>
            <person name="Loy A."/>
        </authorList>
    </citation>
    <scope>NUCLEOTIDE SEQUENCE</scope>
    <source>
        <strain evidence="1">LT0009</strain>
    </source>
</reference>
<evidence type="ECO:0000313" key="2">
    <source>
        <dbReference type="Proteomes" id="UP001058120"/>
    </source>
</evidence>
<organism evidence="1 2">
    <name type="scientific">Taurinivorans muris</name>
    <dbReference type="NCBI Taxonomy" id="2787751"/>
    <lineage>
        <taxon>Bacteria</taxon>
        <taxon>Pseudomonadati</taxon>
        <taxon>Thermodesulfobacteriota</taxon>
        <taxon>Desulfovibrionia</taxon>
        <taxon>Desulfovibrionales</taxon>
        <taxon>Desulfovibrionaceae</taxon>
        <taxon>Taurinivorans</taxon>
    </lineage>
</organism>
<proteinExistence type="predicted"/>